<evidence type="ECO:0000313" key="8">
    <source>
        <dbReference type="EMBL" id="SPD87338.1"/>
    </source>
</evidence>
<evidence type="ECO:0000256" key="3">
    <source>
        <dbReference type="ARBA" id="ARBA00022679"/>
    </source>
</evidence>
<feature type="transmembrane region" description="Helical" evidence="7">
    <location>
        <begin position="12"/>
        <end position="30"/>
    </location>
</feature>
<dbReference type="PANTHER" id="PTHR30589">
    <property type="entry name" value="PROLIPOPROTEIN DIACYLGLYCERYL TRANSFERASE"/>
    <property type="match status" value="1"/>
</dbReference>
<evidence type="ECO:0000256" key="5">
    <source>
        <dbReference type="ARBA" id="ARBA00022989"/>
    </source>
</evidence>
<dbReference type="Proteomes" id="UP000238164">
    <property type="component" value="Chromosome 1"/>
</dbReference>
<feature type="transmembrane region" description="Helical" evidence="7">
    <location>
        <begin position="111"/>
        <end position="131"/>
    </location>
</feature>
<evidence type="ECO:0000256" key="7">
    <source>
        <dbReference type="SAM" id="Phobius"/>
    </source>
</evidence>
<proteinExistence type="inferred from homology"/>
<evidence type="ECO:0000256" key="6">
    <source>
        <dbReference type="ARBA" id="ARBA00023136"/>
    </source>
</evidence>
<feature type="transmembrane region" description="Helical" evidence="7">
    <location>
        <begin position="80"/>
        <end position="99"/>
    </location>
</feature>
<evidence type="ECO:0000313" key="9">
    <source>
        <dbReference type="Proteomes" id="UP000238164"/>
    </source>
</evidence>
<evidence type="ECO:0000256" key="1">
    <source>
        <dbReference type="ARBA" id="ARBA00007150"/>
    </source>
</evidence>
<protein>
    <submittedName>
        <fullName evidence="8">Prolipoprotein diacylglyceryl transferase</fullName>
        <ecNumber evidence="8">2.4.99.-</ecNumber>
    </submittedName>
</protein>
<keyword evidence="4 7" id="KW-0812">Transmembrane</keyword>
<dbReference type="EMBL" id="LT985188">
    <property type="protein sequence ID" value="SPD87338.1"/>
    <property type="molecule type" value="Genomic_DNA"/>
</dbReference>
<keyword evidence="5 7" id="KW-1133">Transmembrane helix</keyword>
<dbReference type="RefSeq" id="WP_105186096.1">
    <property type="nucleotide sequence ID" value="NZ_BAAAGO010000004.1"/>
</dbReference>
<dbReference type="GO" id="GO:0005886">
    <property type="term" value="C:plasma membrane"/>
    <property type="evidence" value="ECO:0007669"/>
    <property type="project" value="InterPro"/>
</dbReference>
<dbReference type="Pfam" id="PF01790">
    <property type="entry name" value="LGT"/>
    <property type="match status" value="1"/>
</dbReference>
<comment type="similarity">
    <text evidence="1">Belongs to the Lgt family.</text>
</comment>
<keyword evidence="9" id="KW-1185">Reference proteome</keyword>
<dbReference type="OrthoDB" id="871140at2"/>
<keyword evidence="6 7" id="KW-0472">Membrane</keyword>
<gene>
    <name evidence="8" type="ORF">MPLG2_2308</name>
</gene>
<dbReference type="AlphaFoldDB" id="A0A2N9JII1"/>
<dbReference type="KEGG" id="mgg:MPLG2_2308"/>
<feature type="transmembrane region" description="Helical" evidence="7">
    <location>
        <begin position="192"/>
        <end position="209"/>
    </location>
</feature>
<keyword evidence="8" id="KW-0328">Glycosyltransferase</keyword>
<evidence type="ECO:0000256" key="4">
    <source>
        <dbReference type="ARBA" id="ARBA00022692"/>
    </source>
</evidence>
<feature type="transmembrane region" description="Helical" evidence="7">
    <location>
        <begin position="161"/>
        <end position="180"/>
    </location>
</feature>
<dbReference type="GO" id="GO:0042158">
    <property type="term" value="P:lipoprotein biosynthetic process"/>
    <property type="evidence" value="ECO:0007669"/>
    <property type="project" value="InterPro"/>
</dbReference>
<name>A0A2N9JII1_9ACTN</name>
<accession>A0A2N9JII1</accession>
<dbReference type="EC" id="2.4.99.-" evidence="8"/>
<dbReference type="InterPro" id="IPR001640">
    <property type="entry name" value="Lgt"/>
</dbReference>
<feature type="transmembrane region" description="Helical" evidence="7">
    <location>
        <begin position="42"/>
        <end position="60"/>
    </location>
</feature>
<organism evidence="8 9">
    <name type="scientific">Micropruina glycogenica</name>
    <dbReference type="NCBI Taxonomy" id="75385"/>
    <lineage>
        <taxon>Bacteria</taxon>
        <taxon>Bacillati</taxon>
        <taxon>Actinomycetota</taxon>
        <taxon>Actinomycetes</taxon>
        <taxon>Propionibacteriales</taxon>
        <taxon>Nocardioidaceae</taxon>
        <taxon>Micropruina</taxon>
    </lineage>
</organism>
<dbReference type="GO" id="GO:0008961">
    <property type="term" value="F:phosphatidylglycerol-prolipoprotein diacylglyceryl transferase activity"/>
    <property type="evidence" value="ECO:0007669"/>
    <property type="project" value="InterPro"/>
</dbReference>
<sequence length="252" mass="27413">MIALPYPGNDLVHGLWVGLGLLAALIWYGLEKRRLRLRDDRLWVLAGMAVAFGAIGARVLTWPQAGPSGYPSLAQWWVEGNRSILAGLVGAWFGVWLGKRLTGYRADTGELFAPAVALAVAIGRVGCLLTENPGTSTGGDWGMVLTPEQALRLGGVADVGLHPSFAYEIAFQLVAFVLLLRWRARLAPGALFRLYVAAYALFRFSVEFVRGNHELWLGLSGPQWFLLAVSPLLIRSVVRVVRSARRPAATPA</sequence>
<reference evidence="8 9" key="1">
    <citation type="submission" date="2018-02" db="EMBL/GenBank/DDBJ databases">
        <authorList>
            <person name="Cohen D.B."/>
            <person name="Kent A.D."/>
        </authorList>
    </citation>
    <scope>NUCLEOTIDE SEQUENCE [LARGE SCALE GENOMIC DNA]</scope>
    <source>
        <strain evidence="8">1</strain>
    </source>
</reference>
<dbReference type="PANTHER" id="PTHR30589:SF0">
    <property type="entry name" value="PHOSPHATIDYLGLYCEROL--PROLIPOPROTEIN DIACYLGLYCERYL TRANSFERASE"/>
    <property type="match status" value="1"/>
</dbReference>
<keyword evidence="8" id="KW-0449">Lipoprotein</keyword>
<feature type="transmembrane region" description="Helical" evidence="7">
    <location>
        <begin position="215"/>
        <end position="238"/>
    </location>
</feature>
<keyword evidence="2" id="KW-1003">Cell membrane</keyword>
<evidence type="ECO:0000256" key="2">
    <source>
        <dbReference type="ARBA" id="ARBA00022475"/>
    </source>
</evidence>
<keyword evidence="3 8" id="KW-0808">Transferase</keyword>